<dbReference type="Proteomes" id="UP001549321">
    <property type="component" value="Unassembled WGS sequence"/>
</dbReference>
<protein>
    <submittedName>
        <fullName evidence="1">Uncharacterized protein</fullName>
    </submittedName>
</protein>
<sequence>MIPSVFGLKGMAVAAAIGLCLGAYASYRVTDAFGSARALRLERDGLKATIADQKQTIERNARLSAGVNDIAIGVNRAIAYLREASSDETLTRDDPVCRYSDDEFGRVQSRIDRAARAGADIRPAAKP</sequence>
<evidence type="ECO:0000313" key="2">
    <source>
        <dbReference type="Proteomes" id="UP001549321"/>
    </source>
</evidence>
<organism evidence="1 2">
    <name type="scientific">Kaistia defluvii</name>
    <dbReference type="NCBI Taxonomy" id="410841"/>
    <lineage>
        <taxon>Bacteria</taxon>
        <taxon>Pseudomonadati</taxon>
        <taxon>Pseudomonadota</taxon>
        <taxon>Alphaproteobacteria</taxon>
        <taxon>Hyphomicrobiales</taxon>
        <taxon>Kaistiaceae</taxon>
        <taxon>Kaistia</taxon>
    </lineage>
</organism>
<accession>A0ABV2R115</accession>
<name>A0ABV2R115_9HYPH</name>
<dbReference type="EMBL" id="JBEPSM010000002">
    <property type="protein sequence ID" value="MET4634953.1"/>
    <property type="molecule type" value="Genomic_DNA"/>
</dbReference>
<keyword evidence="2" id="KW-1185">Reference proteome</keyword>
<evidence type="ECO:0000313" key="1">
    <source>
        <dbReference type="EMBL" id="MET4634953.1"/>
    </source>
</evidence>
<reference evidence="1 2" key="1">
    <citation type="submission" date="2024-06" db="EMBL/GenBank/DDBJ databases">
        <title>Sorghum-associated microbial communities from plants grown in Nebraska, USA.</title>
        <authorList>
            <person name="Schachtman D."/>
        </authorList>
    </citation>
    <scope>NUCLEOTIDE SEQUENCE [LARGE SCALE GENOMIC DNA]</scope>
    <source>
        <strain evidence="1 2">3207</strain>
    </source>
</reference>
<comment type="caution">
    <text evidence="1">The sequence shown here is derived from an EMBL/GenBank/DDBJ whole genome shotgun (WGS) entry which is preliminary data.</text>
</comment>
<dbReference type="RefSeq" id="WP_354552076.1">
    <property type="nucleotide sequence ID" value="NZ_JBEPSM010000002.1"/>
</dbReference>
<gene>
    <name evidence="1" type="ORF">ABIE08_002899</name>
</gene>
<proteinExistence type="predicted"/>